<dbReference type="Pfam" id="PF13155">
    <property type="entry name" value="Toprim_2"/>
    <property type="match status" value="1"/>
</dbReference>
<accession>A0A8S5TYN7</accession>
<dbReference type="EMBL" id="BK015962">
    <property type="protein sequence ID" value="DAF87317.1"/>
    <property type="molecule type" value="Genomic_DNA"/>
</dbReference>
<sequence>MGYDKAKVKESIEPENVYDILEYFGAEPEMYSDYIISRTICHNGIGEGSKKLYYYFENSMFNCYTECGAFDIFELVEKVKNVDLNAAIYFVVNFLNLQIDLDNDIDLKDSQEDWKIFNRYKEQEDVTVNDNTIELPEYDISIIKHYPQPIISSWSNISKEVCDFAQIHYDPLGGNILIPHFDQNNRCVGIRQRTIIQEQEKKGKYKPWRVHGELYNHALGFNLYGLNWAKERIGEIQTAIVTESEKSVLAYMSYYGTGNNICVATCGSSLSKYQFKLLKDAGCKEIVIAFDHDFDEYGSDESLKVEEKIAKIGNKYKPYMNMSVVFDRENILGYKASPLDQGKDVFMYLFKNRIML</sequence>
<name>A0A8S5TYN7_9CAUD</name>
<protein>
    <submittedName>
        <fullName evidence="1">DNA primase</fullName>
    </submittedName>
</protein>
<dbReference type="SUPFAM" id="SSF56731">
    <property type="entry name" value="DNA primase core"/>
    <property type="match status" value="1"/>
</dbReference>
<proteinExistence type="predicted"/>
<reference evidence="1" key="1">
    <citation type="journal article" date="2021" name="Proc. Natl. Acad. Sci. U.S.A.">
        <title>A Catalog of Tens of Thousands of Viruses from Human Metagenomes Reveals Hidden Associations with Chronic Diseases.</title>
        <authorList>
            <person name="Tisza M.J."/>
            <person name="Buck C.B."/>
        </authorList>
    </citation>
    <scope>NUCLEOTIDE SEQUENCE</scope>
    <source>
        <strain evidence="1">CtnPP24</strain>
    </source>
</reference>
<organism evidence="1">
    <name type="scientific">Siphoviridae sp. ctnPP24</name>
    <dbReference type="NCBI Taxonomy" id="2825662"/>
    <lineage>
        <taxon>Viruses</taxon>
        <taxon>Duplodnaviria</taxon>
        <taxon>Heunggongvirae</taxon>
        <taxon>Uroviricota</taxon>
        <taxon>Caudoviricetes</taxon>
    </lineage>
</organism>
<dbReference type="Gene3D" id="3.40.1360.10">
    <property type="match status" value="1"/>
</dbReference>
<evidence type="ECO:0000313" key="1">
    <source>
        <dbReference type="EMBL" id="DAF87317.1"/>
    </source>
</evidence>